<name>A0A455WD02_MARNT</name>
<dbReference type="EMBL" id="AP019537">
    <property type="protein sequence ID" value="BBJ03348.1"/>
    <property type="molecule type" value="Genomic_DNA"/>
</dbReference>
<proteinExistence type="predicted"/>
<feature type="transmembrane region" description="Helical" evidence="1">
    <location>
        <begin position="24"/>
        <end position="46"/>
    </location>
</feature>
<feature type="transmembrane region" description="Helical" evidence="1">
    <location>
        <begin position="52"/>
        <end position="74"/>
    </location>
</feature>
<gene>
    <name evidence="2" type="ORF">YBY_11960</name>
</gene>
<accession>A0A455WD02</accession>
<keyword evidence="1" id="KW-0472">Membrane</keyword>
<keyword evidence="1" id="KW-1133">Transmembrane helix</keyword>
<evidence type="ECO:0000313" key="2">
    <source>
        <dbReference type="EMBL" id="BBJ03348.1"/>
    </source>
</evidence>
<reference evidence="2" key="1">
    <citation type="submission" date="2019-03" db="EMBL/GenBank/DDBJ databases">
        <title>Whole genome analysis of nitrate-reducing bacteria Marinobacter hydrocarbonoclasticus YB03.</title>
        <authorList>
            <person name="Azam A.H."/>
            <person name="Yuk S.R."/>
            <person name="Kamarisima K."/>
            <person name="Miyanaga K."/>
            <person name="Tanji Y."/>
        </authorList>
    </citation>
    <scope>NUCLEOTIDE SEQUENCE</scope>
    <source>
        <strain evidence="2">YB03</strain>
    </source>
</reference>
<evidence type="ECO:0000256" key="1">
    <source>
        <dbReference type="SAM" id="Phobius"/>
    </source>
</evidence>
<organism evidence="2">
    <name type="scientific">Marinobacter nauticus</name>
    <name type="common">Marinobacter hydrocarbonoclasticus</name>
    <name type="synonym">Marinobacter aquaeolei</name>
    <dbReference type="NCBI Taxonomy" id="2743"/>
    <lineage>
        <taxon>Bacteria</taxon>
        <taxon>Pseudomonadati</taxon>
        <taxon>Pseudomonadota</taxon>
        <taxon>Gammaproteobacteria</taxon>
        <taxon>Pseudomonadales</taxon>
        <taxon>Marinobacteraceae</taxon>
        <taxon>Marinobacter</taxon>
    </lineage>
</organism>
<sequence>MIDKFEAWTKRVYQPQEAKWKRPVLLILSLVIGILCGAAGYAQFQYHWTNDGVWLVIGLCGFFSVVGTVVALFCKDYWVALVLGKK</sequence>
<dbReference type="AlphaFoldDB" id="A0A455WD02"/>
<evidence type="ECO:0008006" key="3">
    <source>
        <dbReference type="Google" id="ProtNLM"/>
    </source>
</evidence>
<protein>
    <recommendedName>
        <fullName evidence="3">Transmembrane protein</fullName>
    </recommendedName>
</protein>
<keyword evidence="1" id="KW-0812">Transmembrane</keyword>